<dbReference type="AlphaFoldDB" id="A0A6A1WJW6"/>
<proteinExistence type="inferred from homology"/>
<organism evidence="3 4">
    <name type="scientific">Morella rubra</name>
    <name type="common">Chinese bayberry</name>
    <dbReference type="NCBI Taxonomy" id="262757"/>
    <lineage>
        <taxon>Eukaryota</taxon>
        <taxon>Viridiplantae</taxon>
        <taxon>Streptophyta</taxon>
        <taxon>Embryophyta</taxon>
        <taxon>Tracheophyta</taxon>
        <taxon>Spermatophyta</taxon>
        <taxon>Magnoliopsida</taxon>
        <taxon>eudicotyledons</taxon>
        <taxon>Gunneridae</taxon>
        <taxon>Pentapetalae</taxon>
        <taxon>rosids</taxon>
        <taxon>fabids</taxon>
        <taxon>Fagales</taxon>
        <taxon>Myricaceae</taxon>
        <taxon>Morella</taxon>
    </lineage>
</organism>
<keyword evidence="3" id="KW-0689">Ribosomal protein</keyword>
<dbReference type="PANTHER" id="PTHR21349">
    <property type="entry name" value="50S RIBOSOMAL PROTEIN L21"/>
    <property type="match status" value="1"/>
</dbReference>
<dbReference type="OrthoDB" id="5994at2759"/>
<dbReference type="GO" id="GO:0005737">
    <property type="term" value="C:cytoplasm"/>
    <property type="evidence" value="ECO:0007669"/>
    <property type="project" value="UniProtKB-ARBA"/>
</dbReference>
<dbReference type="InterPro" id="IPR028909">
    <property type="entry name" value="bL21-like"/>
</dbReference>
<keyword evidence="3" id="KW-0687">Ribonucleoprotein</keyword>
<evidence type="ECO:0000256" key="2">
    <source>
        <dbReference type="ARBA" id="ARBA00044129"/>
    </source>
</evidence>
<gene>
    <name evidence="3" type="ORF">CJ030_MR1G002481</name>
</gene>
<evidence type="ECO:0000313" key="4">
    <source>
        <dbReference type="Proteomes" id="UP000516437"/>
    </source>
</evidence>
<reference evidence="3 4" key="1">
    <citation type="journal article" date="2019" name="Plant Biotechnol. J.">
        <title>The red bayberry genome and genetic basis of sex determination.</title>
        <authorList>
            <person name="Jia H.M."/>
            <person name="Jia H.J."/>
            <person name="Cai Q.L."/>
            <person name="Wang Y."/>
            <person name="Zhao H.B."/>
            <person name="Yang W.F."/>
            <person name="Wang G.Y."/>
            <person name="Li Y.H."/>
            <person name="Zhan D.L."/>
            <person name="Shen Y.T."/>
            <person name="Niu Q.F."/>
            <person name="Chang L."/>
            <person name="Qiu J."/>
            <person name="Zhao L."/>
            <person name="Xie H.B."/>
            <person name="Fu W.Y."/>
            <person name="Jin J."/>
            <person name="Li X.W."/>
            <person name="Jiao Y."/>
            <person name="Zhou C.C."/>
            <person name="Tu T."/>
            <person name="Chai C.Y."/>
            <person name="Gao J.L."/>
            <person name="Fan L.J."/>
            <person name="van de Weg E."/>
            <person name="Wang J.Y."/>
            <person name="Gao Z.S."/>
        </authorList>
    </citation>
    <scope>NUCLEOTIDE SEQUENCE [LARGE SCALE GENOMIC DNA]</scope>
    <source>
        <tissue evidence="3">Leaves</tissue>
    </source>
</reference>
<comment type="caution">
    <text evidence="3">The sequence shown here is derived from an EMBL/GenBank/DDBJ whole genome shotgun (WGS) entry which is preliminary data.</text>
</comment>
<keyword evidence="4" id="KW-1185">Reference proteome</keyword>
<dbReference type="EMBL" id="RXIC02000019">
    <property type="protein sequence ID" value="KAB1225572.1"/>
    <property type="molecule type" value="Genomic_DNA"/>
</dbReference>
<dbReference type="PANTHER" id="PTHR21349:SF0">
    <property type="entry name" value="LARGE RIBOSOMAL SUBUNIT PROTEIN BL21M"/>
    <property type="match status" value="1"/>
</dbReference>
<sequence length="158" mass="17842">MTMTMMKWERVARMRTLACFGIELEDRVHAGGERGGDWVAPVQGEQWDCIFTERLKFCDVNEKLILNKVLLLGSSSQTIIGRSIVPEAAVHAVVEEHELTKLRITDIQGIEKSENIVREKPSKAAKKQPEKGCSCCLSGIFSGLHMDNNGRLRYTFEF</sequence>
<accession>A0A6A1WJW6</accession>
<dbReference type="SUPFAM" id="SSF141091">
    <property type="entry name" value="L21p-like"/>
    <property type="match status" value="1"/>
</dbReference>
<dbReference type="Proteomes" id="UP000516437">
    <property type="component" value="Chromosome 1"/>
</dbReference>
<dbReference type="GO" id="GO:0003735">
    <property type="term" value="F:structural constituent of ribosome"/>
    <property type="evidence" value="ECO:0007669"/>
    <property type="project" value="TreeGrafter"/>
</dbReference>
<evidence type="ECO:0000256" key="1">
    <source>
        <dbReference type="ARBA" id="ARBA00008563"/>
    </source>
</evidence>
<comment type="similarity">
    <text evidence="1">Belongs to the bacterial ribosomal protein bL21 family.</text>
</comment>
<protein>
    <recommendedName>
        <fullName evidence="2">Large ribosomal subunit protein bL21m</fullName>
    </recommendedName>
</protein>
<name>A0A6A1WJW6_9ROSI</name>
<evidence type="ECO:0000313" key="3">
    <source>
        <dbReference type="EMBL" id="KAB1225572.1"/>
    </source>
</evidence>
<dbReference type="GO" id="GO:0005840">
    <property type="term" value="C:ribosome"/>
    <property type="evidence" value="ECO:0007669"/>
    <property type="project" value="UniProtKB-KW"/>
</dbReference>
<dbReference type="InterPro" id="IPR036164">
    <property type="entry name" value="bL21-like_sf"/>
</dbReference>